<name>A0A8C4Q4G5_EPTBU</name>
<evidence type="ECO:0000313" key="8">
    <source>
        <dbReference type="Proteomes" id="UP000694388"/>
    </source>
</evidence>
<evidence type="ECO:0000256" key="3">
    <source>
        <dbReference type="ARBA" id="ARBA00023015"/>
    </source>
</evidence>
<keyword evidence="3" id="KW-0805">Transcription regulation</keyword>
<evidence type="ECO:0000256" key="2">
    <source>
        <dbReference type="ARBA" id="ARBA00022491"/>
    </source>
</evidence>
<evidence type="ECO:0000259" key="6">
    <source>
        <dbReference type="PROSITE" id="PS50888"/>
    </source>
</evidence>
<proteinExistence type="predicted"/>
<keyword evidence="4" id="KW-0804">Transcription</keyword>
<evidence type="ECO:0000256" key="1">
    <source>
        <dbReference type="ARBA" id="ARBA00004123"/>
    </source>
</evidence>
<organism evidence="7 8">
    <name type="scientific">Eptatretus burgeri</name>
    <name type="common">Inshore hagfish</name>
    <dbReference type="NCBI Taxonomy" id="7764"/>
    <lineage>
        <taxon>Eukaryota</taxon>
        <taxon>Metazoa</taxon>
        <taxon>Chordata</taxon>
        <taxon>Craniata</taxon>
        <taxon>Vertebrata</taxon>
        <taxon>Cyclostomata</taxon>
        <taxon>Myxini</taxon>
        <taxon>Myxiniformes</taxon>
        <taxon>Myxinidae</taxon>
        <taxon>Eptatretinae</taxon>
        <taxon>Eptatretus</taxon>
    </lineage>
</organism>
<evidence type="ECO:0000256" key="4">
    <source>
        <dbReference type="ARBA" id="ARBA00023163"/>
    </source>
</evidence>
<dbReference type="Gene3D" id="4.10.280.10">
    <property type="entry name" value="Helix-loop-helix DNA-binding domain"/>
    <property type="match status" value="1"/>
</dbReference>
<dbReference type="Proteomes" id="UP000694388">
    <property type="component" value="Unplaced"/>
</dbReference>
<reference evidence="7" key="1">
    <citation type="submission" date="2025-08" db="UniProtKB">
        <authorList>
            <consortium name="Ensembl"/>
        </authorList>
    </citation>
    <scope>IDENTIFICATION</scope>
</reference>
<dbReference type="Ensembl" id="ENSEBUT00000010366.1">
    <property type="protein sequence ID" value="ENSEBUP00000009835.1"/>
    <property type="gene ID" value="ENSEBUG00000006319.1"/>
</dbReference>
<dbReference type="InterPro" id="IPR026052">
    <property type="entry name" value="DNA-bd_prot-inh"/>
</dbReference>
<dbReference type="PANTHER" id="PTHR11723:SF17">
    <property type="entry name" value="PROTEIN EXTRA-MACROCHAETAE"/>
    <property type="match status" value="1"/>
</dbReference>
<dbReference type="SMART" id="SM00353">
    <property type="entry name" value="HLH"/>
    <property type="match status" value="1"/>
</dbReference>
<dbReference type="GO" id="GO:0046983">
    <property type="term" value="F:protein dimerization activity"/>
    <property type="evidence" value="ECO:0007669"/>
    <property type="project" value="InterPro"/>
</dbReference>
<dbReference type="GO" id="GO:0000122">
    <property type="term" value="P:negative regulation of transcription by RNA polymerase II"/>
    <property type="evidence" value="ECO:0007669"/>
    <property type="project" value="InterPro"/>
</dbReference>
<reference evidence="7" key="2">
    <citation type="submission" date="2025-09" db="UniProtKB">
        <authorList>
            <consortium name="Ensembl"/>
        </authorList>
    </citation>
    <scope>IDENTIFICATION</scope>
</reference>
<dbReference type="InterPro" id="IPR036638">
    <property type="entry name" value="HLH_DNA-bd_sf"/>
</dbReference>
<protein>
    <submittedName>
        <fullName evidence="7">Inhibitor of DNA binding 2b</fullName>
    </submittedName>
</protein>
<sequence>MKAVSPVRSLRQADAAIRSLSESSHAIGSGSAGSGTELALDSLLYDMNGCYSRLRQLVPSLATSRKASKMEILQHVIDYILDLQVALDAEPVILQWTFKSHVCLLCRCAPKLCP</sequence>
<feature type="domain" description="BHLH" evidence="6">
    <location>
        <begin position="31"/>
        <end position="83"/>
    </location>
</feature>
<keyword evidence="8" id="KW-1185">Reference proteome</keyword>
<dbReference type="SUPFAM" id="SSF47459">
    <property type="entry name" value="HLH, helix-loop-helix DNA-binding domain"/>
    <property type="match status" value="1"/>
</dbReference>
<keyword evidence="2" id="KW-0678">Repressor</keyword>
<comment type="subcellular location">
    <subcellularLocation>
        <location evidence="1">Nucleus</location>
    </subcellularLocation>
</comment>
<dbReference type="GO" id="GO:0005634">
    <property type="term" value="C:nucleus"/>
    <property type="evidence" value="ECO:0007669"/>
    <property type="project" value="UniProtKB-SubCell"/>
</dbReference>
<evidence type="ECO:0000256" key="5">
    <source>
        <dbReference type="ARBA" id="ARBA00023242"/>
    </source>
</evidence>
<evidence type="ECO:0000313" key="7">
    <source>
        <dbReference type="Ensembl" id="ENSEBUP00000009835.1"/>
    </source>
</evidence>
<dbReference type="PANTHER" id="PTHR11723">
    <property type="entry name" value="DNA-BINDING PROTEIN INHIBITOR"/>
    <property type="match status" value="1"/>
</dbReference>
<dbReference type="GO" id="GO:0005737">
    <property type="term" value="C:cytoplasm"/>
    <property type="evidence" value="ECO:0007669"/>
    <property type="project" value="InterPro"/>
</dbReference>
<dbReference type="InterPro" id="IPR011598">
    <property type="entry name" value="bHLH_dom"/>
</dbReference>
<dbReference type="GeneTree" id="ENSGT00940000156464"/>
<dbReference type="OMA" id="HFAREMN"/>
<dbReference type="AlphaFoldDB" id="A0A8C4Q4G5"/>
<dbReference type="Pfam" id="PF00010">
    <property type="entry name" value="HLH"/>
    <property type="match status" value="1"/>
</dbReference>
<keyword evidence="5" id="KW-0539">Nucleus</keyword>
<dbReference type="GO" id="GO:0030154">
    <property type="term" value="P:cell differentiation"/>
    <property type="evidence" value="ECO:0007669"/>
    <property type="project" value="TreeGrafter"/>
</dbReference>
<accession>A0A8C4Q4G5</accession>
<dbReference type="PROSITE" id="PS50888">
    <property type="entry name" value="BHLH"/>
    <property type="match status" value="1"/>
</dbReference>
<dbReference type="GO" id="GO:0032922">
    <property type="term" value="P:circadian regulation of gene expression"/>
    <property type="evidence" value="ECO:0007669"/>
    <property type="project" value="TreeGrafter"/>
</dbReference>